<keyword evidence="2" id="KW-1133">Transmembrane helix</keyword>
<dbReference type="Proteomes" id="UP001501729">
    <property type="component" value="Unassembled WGS sequence"/>
</dbReference>
<protein>
    <recommendedName>
        <fullName evidence="5">DUF1490 domain-containing protein</fullName>
    </recommendedName>
</protein>
<evidence type="ECO:0008006" key="5">
    <source>
        <dbReference type="Google" id="ProtNLM"/>
    </source>
</evidence>
<keyword evidence="2" id="KW-0472">Membrane</keyword>
<organism evidence="3 4">
    <name type="scientific">Haladaptatus pallidirubidus</name>
    <dbReference type="NCBI Taxonomy" id="1008152"/>
    <lineage>
        <taxon>Archaea</taxon>
        <taxon>Methanobacteriati</taxon>
        <taxon>Methanobacteriota</taxon>
        <taxon>Stenosarchaea group</taxon>
        <taxon>Halobacteria</taxon>
        <taxon>Halobacteriales</taxon>
        <taxon>Haladaptataceae</taxon>
        <taxon>Haladaptatus</taxon>
    </lineage>
</organism>
<name>A0AAV3UCH7_9EURY</name>
<feature type="transmembrane region" description="Helical" evidence="2">
    <location>
        <begin position="22"/>
        <end position="41"/>
    </location>
</feature>
<proteinExistence type="predicted"/>
<gene>
    <name evidence="3" type="ORF">GCM10025751_07140</name>
</gene>
<evidence type="ECO:0000313" key="4">
    <source>
        <dbReference type="Proteomes" id="UP001501729"/>
    </source>
</evidence>
<feature type="compositionally biased region" description="Acidic residues" evidence="1">
    <location>
        <begin position="84"/>
        <end position="123"/>
    </location>
</feature>
<sequence>MYTMIGPFTVGKKAAKFGYKRYGIPGAVVAGGTGAVGYLAVKRAVKSVAKSKDTGTAIDVKTIQSAVEEDGIDAVTNKETLESAIDEEEFDSEIDMDEVQSATEEETDELQGNDSQPTDDSDE</sequence>
<comment type="caution">
    <text evidence="3">The sequence shown here is derived from an EMBL/GenBank/DDBJ whole genome shotgun (WGS) entry which is preliminary data.</text>
</comment>
<reference evidence="3 4" key="1">
    <citation type="journal article" date="2019" name="Int. J. Syst. Evol. Microbiol.">
        <title>The Global Catalogue of Microorganisms (GCM) 10K type strain sequencing project: providing services to taxonomists for standard genome sequencing and annotation.</title>
        <authorList>
            <consortium name="The Broad Institute Genomics Platform"/>
            <consortium name="The Broad Institute Genome Sequencing Center for Infectious Disease"/>
            <person name="Wu L."/>
            <person name="Ma J."/>
        </authorList>
    </citation>
    <scope>NUCLEOTIDE SEQUENCE [LARGE SCALE GENOMIC DNA]</scope>
    <source>
        <strain evidence="3 4">JCM 17504</strain>
    </source>
</reference>
<dbReference type="EMBL" id="BAABKX010000001">
    <property type="protein sequence ID" value="GAA5043027.1"/>
    <property type="molecule type" value="Genomic_DNA"/>
</dbReference>
<evidence type="ECO:0000256" key="2">
    <source>
        <dbReference type="SAM" id="Phobius"/>
    </source>
</evidence>
<feature type="region of interest" description="Disordered" evidence="1">
    <location>
        <begin position="77"/>
        <end position="123"/>
    </location>
</feature>
<dbReference type="AlphaFoldDB" id="A0AAV3UCH7"/>
<accession>A0AAV3UCH7</accession>
<keyword evidence="2" id="KW-0812">Transmembrane</keyword>
<evidence type="ECO:0000313" key="3">
    <source>
        <dbReference type="EMBL" id="GAA5043027.1"/>
    </source>
</evidence>
<evidence type="ECO:0000256" key="1">
    <source>
        <dbReference type="SAM" id="MobiDB-lite"/>
    </source>
</evidence>
<keyword evidence="4" id="KW-1185">Reference proteome</keyword>